<name>A0ABQ2L144_9NOCA</name>
<gene>
    <name evidence="1" type="ORF">GCM10011610_67000</name>
</gene>
<keyword evidence="2" id="KW-1185">Reference proteome</keyword>
<proteinExistence type="predicted"/>
<evidence type="ECO:0000313" key="2">
    <source>
        <dbReference type="Proteomes" id="UP000658127"/>
    </source>
</evidence>
<reference evidence="2" key="1">
    <citation type="journal article" date="2019" name="Int. J. Syst. Evol. Microbiol.">
        <title>The Global Catalogue of Microorganisms (GCM) 10K type strain sequencing project: providing services to taxonomists for standard genome sequencing and annotation.</title>
        <authorList>
            <consortium name="The Broad Institute Genomics Platform"/>
            <consortium name="The Broad Institute Genome Sequencing Center for Infectious Disease"/>
            <person name="Wu L."/>
            <person name="Ma J."/>
        </authorList>
    </citation>
    <scope>NUCLEOTIDE SEQUENCE [LARGE SCALE GENOMIC DNA]</scope>
    <source>
        <strain evidence="2">CGMCC 4.7329</strain>
    </source>
</reference>
<evidence type="ECO:0000313" key="1">
    <source>
        <dbReference type="EMBL" id="GGN99233.1"/>
    </source>
</evidence>
<accession>A0ABQ2L144</accession>
<protein>
    <submittedName>
        <fullName evidence="1">Uncharacterized protein</fullName>
    </submittedName>
</protein>
<sequence>MSSDFGNLRKCWADFMTDKAYTAADLGIFGVHPCSLRFFYDLPKILNTCITYLYSWIGVEKAGENVESMG</sequence>
<comment type="caution">
    <text evidence="1">The sequence shown here is derived from an EMBL/GenBank/DDBJ whole genome shotgun (WGS) entry which is preliminary data.</text>
</comment>
<dbReference type="EMBL" id="BMNE01000013">
    <property type="protein sequence ID" value="GGN99233.1"/>
    <property type="molecule type" value="Genomic_DNA"/>
</dbReference>
<dbReference type="Proteomes" id="UP000658127">
    <property type="component" value="Unassembled WGS sequence"/>
</dbReference>
<organism evidence="1 2">
    <name type="scientific">Nocardia rhizosphaerihabitans</name>
    <dbReference type="NCBI Taxonomy" id="1691570"/>
    <lineage>
        <taxon>Bacteria</taxon>
        <taxon>Bacillati</taxon>
        <taxon>Actinomycetota</taxon>
        <taxon>Actinomycetes</taxon>
        <taxon>Mycobacteriales</taxon>
        <taxon>Nocardiaceae</taxon>
        <taxon>Nocardia</taxon>
    </lineage>
</organism>